<organism evidence="2 3">
    <name type="scientific">Klebsiella pneumoniae</name>
    <dbReference type="NCBI Taxonomy" id="573"/>
    <lineage>
        <taxon>Bacteria</taxon>
        <taxon>Pseudomonadati</taxon>
        <taxon>Pseudomonadota</taxon>
        <taxon>Gammaproteobacteria</taxon>
        <taxon>Enterobacterales</taxon>
        <taxon>Enterobacteriaceae</taxon>
        <taxon>Klebsiella/Raoultella group</taxon>
        <taxon>Klebsiella</taxon>
        <taxon>Klebsiella pneumoniae complex</taxon>
    </lineage>
</organism>
<sequence length="156" mass="16989">MVCGRTAHSALVLRTDEGEIVVPGPVHTDPMAISAPFDLVFVAVKTTQTEAIAPWLTALCSPDTVVCVLQNGVEQRQQFAPLTGGATVLPSVVWFPAQRDADASVWLRATPRLTLPDLPGQSGCSRRWREPAVRWTWRLILPPLPGANCCRTRLPV</sequence>
<dbReference type="AlphaFoldDB" id="A0A377UYU2"/>
<gene>
    <name evidence="2" type="ORF">NCTC13443_03541</name>
</gene>
<evidence type="ECO:0000313" key="2">
    <source>
        <dbReference type="EMBL" id="STT03177.1"/>
    </source>
</evidence>
<dbReference type="Pfam" id="PF02558">
    <property type="entry name" value="ApbA"/>
    <property type="match status" value="1"/>
</dbReference>
<dbReference type="InterPro" id="IPR013332">
    <property type="entry name" value="KPR_N"/>
</dbReference>
<dbReference type="GO" id="GO:0008677">
    <property type="term" value="F:2-dehydropantoate 2-reductase activity"/>
    <property type="evidence" value="ECO:0007669"/>
    <property type="project" value="UniProtKB-EC"/>
</dbReference>
<reference evidence="2 3" key="1">
    <citation type="submission" date="2018-06" db="EMBL/GenBank/DDBJ databases">
        <authorList>
            <consortium name="Pathogen Informatics"/>
            <person name="Doyle S."/>
        </authorList>
    </citation>
    <scope>NUCLEOTIDE SEQUENCE [LARGE SCALE GENOMIC DNA]</scope>
    <source>
        <strain evidence="2 3">NCTC13443</strain>
    </source>
</reference>
<evidence type="ECO:0000313" key="3">
    <source>
        <dbReference type="Proteomes" id="UP000255518"/>
    </source>
</evidence>
<dbReference type="Gene3D" id="3.40.50.720">
    <property type="entry name" value="NAD(P)-binding Rossmann-like Domain"/>
    <property type="match status" value="1"/>
</dbReference>
<dbReference type="Proteomes" id="UP000255518">
    <property type="component" value="Unassembled WGS sequence"/>
</dbReference>
<keyword evidence="2" id="KW-0560">Oxidoreductase</keyword>
<name>A0A377UYU2_KLEPN</name>
<dbReference type="EMBL" id="UGKT01000001">
    <property type="protein sequence ID" value="STT03177.1"/>
    <property type="molecule type" value="Genomic_DNA"/>
</dbReference>
<dbReference type="EC" id="1.1.1.169" evidence="2"/>
<protein>
    <submittedName>
        <fullName evidence="2">2-dehydropantoate 2-reductase</fullName>
        <ecNumber evidence="2">1.1.1.169</ecNumber>
    </submittedName>
</protein>
<accession>A0A377UYU2</accession>
<evidence type="ECO:0000259" key="1">
    <source>
        <dbReference type="Pfam" id="PF02558"/>
    </source>
</evidence>
<proteinExistence type="predicted"/>
<feature type="domain" description="Ketopantoate reductase N-terminal" evidence="1">
    <location>
        <begin position="9"/>
        <end position="119"/>
    </location>
</feature>